<proteinExistence type="inferred from homology"/>
<name>A0ABY5J2U5_9BACT</name>
<organism evidence="7 8">
    <name type="scientific">Mycoplasmopsis equigenitalium</name>
    <dbReference type="NCBI Taxonomy" id="114883"/>
    <lineage>
        <taxon>Bacteria</taxon>
        <taxon>Bacillati</taxon>
        <taxon>Mycoplasmatota</taxon>
        <taxon>Mycoplasmoidales</taxon>
        <taxon>Metamycoplasmataceae</taxon>
        <taxon>Mycoplasmopsis</taxon>
    </lineage>
</organism>
<keyword evidence="4 6" id="KW-1133">Transmembrane helix</keyword>
<evidence type="ECO:0000256" key="3">
    <source>
        <dbReference type="ARBA" id="ARBA00022692"/>
    </source>
</evidence>
<accession>A0ABY5J2U5</accession>
<evidence type="ECO:0000256" key="1">
    <source>
        <dbReference type="ARBA" id="ARBA00004167"/>
    </source>
</evidence>
<protein>
    <submittedName>
        <fullName evidence="7">LemA family protein</fullName>
    </submittedName>
</protein>
<dbReference type="Gene3D" id="1.20.1440.20">
    <property type="entry name" value="LemA-like domain"/>
    <property type="match status" value="1"/>
</dbReference>
<dbReference type="Proteomes" id="UP001059576">
    <property type="component" value="Chromosome"/>
</dbReference>
<evidence type="ECO:0000256" key="2">
    <source>
        <dbReference type="ARBA" id="ARBA00008854"/>
    </source>
</evidence>
<dbReference type="InterPro" id="IPR023353">
    <property type="entry name" value="LemA-like_dom_sf"/>
</dbReference>
<keyword evidence="5 6" id="KW-0472">Membrane</keyword>
<dbReference type="PANTHER" id="PTHR34478:SF1">
    <property type="entry name" value="PROTEIN LEMA"/>
    <property type="match status" value="1"/>
</dbReference>
<dbReference type="Pfam" id="PF04011">
    <property type="entry name" value="LemA"/>
    <property type="match status" value="1"/>
</dbReference>
<comment type="similarity">
    <text evidence="2">Belongs to the LemA family.</text>
</comment>
<evidence type="ECO:0000313" key="7">
    <source>
        <dbReference type="EMBL" id="UUD36851.1"/>
    </source>
</evidence>
<keyword evidence="8" id="KW-1185">Reference proteome</keyword>
<comment type="subcellular location">
    <subcellularLocation>
        <location evidence="1">Membrane</location>
        <topology evidence="1">Single-pass membrane protein</topology>
    </subcellularLocation>
</comment>
<evidence type="ECO:0000256" key="4">
    <source>
        <dbReference type="ARBA" id="ARBA00022989"/>
    </source>
</evidence>
<reference evidence="7" key="1">
    <citation type="submission" date="2022-07" db="EMBL/GenBank/DDBJ databases">
        <title>Complete genome of Mycoplasma equigenitalium type strain T37.</title>
        <authorList>
            <person name="Spergser J."/>
        </authorList>
    </citation>
    <scope>NUCLEOTIDE SEQUENCE</scope>
    <source>
        <strain evidence="7">T37</strain>
    </source>
</reference>
<dbReference type="RefSeq" id="WP_129722966.1">
    <property type="nucleotide sequence ID" value="NZ_CP101808.1"/>
</dbReference>
<evidence type="ECO:0000256" key="5">
    <source>
        <dbReference type="ARBA" id="ARBA00023136"/>
    </source>
</evidence>
<dbReference type="SUPFAM" id="SSF140478">
    <property type="entry name" value="LemA-like"/>
    <property type="match status" value="1"/>
</dbReference>
<feature type="transmembrane region" description="Helical" evidence="6">
    <location>
        <begin position="33"/>
        <end position="49"/>
    </location>
</feature>
<sequence length="209" mass="23850">MANLYNKNPEEKANKIVVDTESKPAQSSAVGKIFWYILFILIIPLIIHIKNRNDLMRKQTKINELSGQIDTQLVRRRDVLVKLFETTKGYAKHEKETLAEVTKMRNMQVVNNREEATELANSVFGRLFAVSENFPDLKADRHFAGLMDEITNSENQIAATRRFYNSEVNSYNQMLFTWPTNVAASAMSLSSISVFAASPEQKADINIKF</sequence>
<keyword evidence="3 6" id="KW-0812">Transmembrane</keyword>
<evidence type="ECO:0000256" key="6">
    <source>
        <dbReference type="SAM" id="Phobius"/>
    </source>
</evidence>
<evidence type="ECO:0000313" key="8">
    <source>
        <dbReference type="Proteomes" id="UP001059576"/>
    </source>
</evidence>
<dbReference type="PANTHER" id="PTHR34478">
    <property type="entry name" value="PROTEIN LEMA"/>
    <property type="match status" value="1"/>
</dbReference>
<dbReference type="EMBL" id="CP101808">
    <property type="protein sequence ID" value="UUD36851.1"/>
    <property type="molecule type" value="Genomic_DNA"/>
</dbReference>
<gene>
    <name evidence="7" type="ORF">NPA09_03050</name>
</gene>
<dbReference type="InterPro" id="IPR007156">
    <property type="entry name" value="MamQ_LemA"/>
</dbReference>